<dbReference type="AlphaFoldDB" id="A0A8X7CEM6"/>
<feature type="transmembrane region" description="Helical" evidence="2">
    <location>
        <begin position="65"/>
        <end position="88"/>
    </location>
</feature>
<protein>
    <submittedName>
        <fullName evidence="3">Uncharacterized protein</fullName>
    </submittedName>
</protein>
<keyword evidence="2" id="KW-0812">Transmembrane</keyword>
<proteinExistence type="predicted"/>
<reference evidence="3" key="1">
    <citation type="submission" date="2020-08" db="EMBL/GenBank/DDBJ databases">
        <title>Multicomponent nature underlies the extraordinary mechanical properties of spider dragline silk.</title>
        <authorList>
            <person name="Kono N."/>
            <person name="Nakamura H."/>
            <person name="Mori M."/>
            <person name="Yoshida Y."/>
            <person name="Ohtoshi R."/>
            <person name="Malay A.D."/>
            <person name="Moran D.A.P."/>
            <person name="Tomita M."/>
            <person name="Numata K."/>
            <person name="Arakawa K."/>
        </authorList>
    </citation>
    <scope>NUCLEOTIDE SEQUENCE</scope>
</reference>
<gene>
    <name evidence="3" type="primary">AVEN_311_1</name>
    <name evidence="3" type="ORF">TNIN_65731</name>
</gene>
<evidence type="ECO:0000313" key="4">
    <source>
        <dbReference type="Proteomes" id="UP000886998"/>
    </source>
</evidence>
<evidence type="ECO:0000256" key="1">
    <source>
        <dbReference type="SAM" id="MobiDB-lite"/>
    </source>
</evidence>
<accession>A0A8X7CEM6</accession>
<dbReference type="Proteomes" id="UP000886998">
    <property type="component" value="Unassembled WGS sequence"/>
</dbReference>
<keyword evidence="4" id="KW-1185">Reference proteome</keyword>
<evidence type="ECO:0000256" key="2">
    <source>
        <dbReference type="SAM" id="Phobius"/>
    </source>
</evidence>
<keyword evidence="2" id="KW-1133">Transmembrane helix</keyword>
<evidence type="ECO:0000313" key="3">
    <source>
        <dbReference type="EMBL" id="GFY66363.1"/>
    </source>
</evidence>
<feature type="region of interest" description="Disordered" evidence="1">
    <location>
        <begin position="196"/>
        <end position="241"/>
    </location>
</feature>
<dbReference type="OrthoDB" id="6428072at2759"/>
<feature type="transmembrane region" description="Helical" evidence="2">
    <location>
        <begin position="100"/>
        <end position="124"/>
    </location>
</feature>
<name>A0A8X7CEM6_9ARAC</name>
<organism evidence="3 4">
    <name type="scientific">Trichonephila inaurata madagascariensis</name>
    <dbReference type="NCBI Taxonomy" id="2747483"/>
    <lineage>
        <taxon>Eukaryota</taxon>
        <taxon>Metazoa</taxon>
        <taxon>Ecdysozoa</taxon>
        <taxon>Arthropoda</taxon>
        <taxon>Chelicerata</taxon>
        <taxon>Arachnida</taxon>
        <taxon>Araneae</taxon>
        <taxon>Araneomorphae</taxon>
        <taxon>Entelegynae</taxon>
        <taxon>Araneoidea</taxon>
        <taxon>Nephilidae</taxon>
        <taxon>Trichonephila</taxon>
        <taxon>Trichonephila inaurata</taxon>
    </lineage>
</organism>
<keyword evidence="2" id="KW-0472">Membrane</keyword>
<comment type="caution">
    <text evidence="3">The sequence shown here is derived from an EMBL/GenBank/DDBJ whole genome shotgun (WGS) entry which is preliminary data.</text>
</comment>
<feature type="transmembrane region" description="Helical" evidence="2">
    <location>
        <begin position="144"/>
        <end position="166"/>
    </location>
</feature>
<dbReference type="EMBL" id="BMAV01016000">
    <property type="protein sequence ID" value="GFY66363.1"/>
    <property type="molecule type" value="Genomic_DNA"/>
</dbReference>
<sequence length="298" mass="32715">MPKTCCCGCFILSTGTAVALSFCAVQALIGLLWNIQVLFLINADERFNHPLDGVINIEFVDDLDVVHGLILAAIILNILWLLFAIIGARGNATLQAGRLVFWDMLTIIISVFDFAATIFFAVRLQALSPDSDEFFLNSKPTKSLTYLTLLVAFSKGGFMIFFNIYLAHVVQMRVKEISANRSDLASYIIDTTPVPPNKTVRNNNALPRTEPPPAYASSSPYSVPPPPTSRNENRSDSSGSQWSLSYEAIQNMSGKPPKYEPPVGKKKCTIEMARALSKESCVETEEVTIETNTSAVVP</sequence>